<organism evidence="2">
    <name type="scientific">marine sediment metagenome</name>
    <dbReference type="NCBI Taxonomy" id="412755"/>
    <lineage>
        <taxon>unclassified sequences</taxon>
        <taxon>metagenomes</taxon>
        <taxon>ecological metagenomes</taxon>
    </lineage>
</organism>
<dbReference type="AlphaFoldDB" id="A0A0F9BRM9"/>
<accession>A0A0F9BRM9</accession>
<name>A0A0F9BRM9_9ZZZZ</name>
<proteinExistence type="predicted"/>
<evidence type="ECO:0000313" key="2">
    <source>
        <dbReference type="EMBL" id="KKL24560.1"/>
    </source>
</evidence>
<evidence type="ECO:0000256" key="1">
    <source>
        <dbReference type="SAM" id="Phobius"/>
    </source>
</evidence>
<dbReference type="EMBL" id="LAZR01036545">
    <property type="protein sequence ID" value="KKL24560.1"/>
    <property type="molecule type" value="Genomic_DNA"/>
</dbReference>
<feature type="transmembrane region" description="Helical" evidence="1">
    <location>
        <begin position="6"/>
        <end position="25"/>
    </location>
</feature>
<reference evidence="2" key="1">
    <citation type="journal article" date="2015" name="Nature">
        <title>Complex archaea that bridge the gap between prokaryotes and eukaryotes.</title>
        <authorList>
            <person name="Spang A."/>
            <person name="Saw J.H."/>
            <person name="Jorgensen S.L."/>
            <person name="Zaremba-Niedzwiedzka K."/>
            <person name="Martijn J."/>
            <person name="Lind A.E."/>
            <person name="van Eijk R."/>
            <person name="Schleper C."/>
            <person name="Guy L."/>
            <person name="Ettema T.J."/>
        </authorList>
    </citation>
    <scope>NUCLEOTIDE SEQUENCE</scope>
</reference>
<gene>
    <name evidence="2" type="ORF">LCGC14_2414090</name>
</gene>
<keyword evidence="1" id="KW-1133">Transmembrane helix</keyword>
<keyword evidence="1" id="KW-0472">Membrane</keyword>
<comment type="caution">
    <text evidence="2">The sequence shown here is derived from an EMBL/GenBank/DDBJ whole genome shotgun (WGS) entry which is preliminary data.</text>
</comment>
<sequence length="177" mass="19875">MVKPVIIIVGAIPVIFAILIGISLISQPEIPFSAVNPNDVIEFEYTKHQLKKVSFGVTERVGAQKSEILSIQNNGDVRYTVTEEGVTKPDKFLKLDEDKMKKLTALIKETGFMSIPNESFPVNDDVKEYQKSSLKITLNGQVHQIHWPEQNATEKFVPPIITMVEAELDQIISQLIE</sequence>
<protein>
    <submittedName>
        <fullName evidence="2">Uncharacterized protein</fullName>
    </submittedName>
</protein>
<keyword evidence="1" id="KW-0812">Transmembrane</keyword>